<evidence type="ECO:0000313" key="1">
    <source>
        <dbReference type="EMBL" id="MCL9816070.1"/>
    </source>
</evidence>
<dbReference type="AlphaFoldDB" id="A0AAE3K827"/>
<reference evidence="1" key="2">
    <citation type="submission" date="2022-02" db="EMBL/GenBank/DDBJ databases">
        <authorList>
            <person name="Elcheninov A.G."/>
            <person name="Sorokin D.Y."/>
            <person name="Kublanov I.V."/>
        </authorList>
    </citation>
    <scope>NUCLEOTIDE SEQUENCE</scope>
    <source>
        <strain evidence="1">AArc-St2</strain>
    </source>
</reference>
<protein>
    <recommendedName>
        <fullName evidence="3">SRPBCC family protein</fullName>
    </recommendedName>
</protein>
<gene>
    <name evidence="1" type="ORF">AArcSt2_03855</name>
</gene>
<dbReference type="Proteomes" id="UP001203207">
    <property type="component" value="Unassembled WGS sequence"/>
</dbReference>
<evidence type="ECO:0000313" key="2">
    <source>
        <dbReference type="Proteomes" id="UP001203207"/>
    </source>
</evidence>
<dbReference type="RefSeq" id="WP_250583004.1">
    <property type="nucleotide sequence ID" value="NZ_JAKRVX010000001.1"/>
</dbReference>
<organism evidence="1 2">
    <name type="scientific">Natronocalculus amylovorans</name>
    <dbReference type="NCBI Taxonomy" id="2917812"/>
    <lineage>
        <taxon>Archaea</taxon>
        <taxon>Methanobacteriati</taxon>
        <taxon>Methanobacteriota</taxon>
        <taxon>Stenosarchaea group</taxon>
        <taxon>Halobacteria</taxon>
        <taxon>Halobacteriales</taxon>
        <taxon>Haloferacaceae</taxon>
        <taxon>Natronocalculus</taxon>
    </lineage>
</organism>
<accession>A0AAE3K827</accession>
<dbReference type="InterPro" id="IPR023393">
    <property type="entry name" value="START-like_dom_sf"/>
</dbReference>
<dbReference type="EMBL" id="JAKRVX010000001">
    <property type="protein sequence ID" value="MCL9816070.1"/>
    <property type="molecule type" value="Genomic_DNA"/>
</dbReference>
<name>A0AAE3K827_9EURY</name>
<proteinExistence type="predicted"/>
<keyword evidence="2" id="KW-1185">Reference proteome</keyword>
<evidence type="ECO:0008006" key="3">
    <source>
        <dbReference type="Google" id="ProtNLM"/>
    </source>
</evidence>
<reference evidence="1" key="1">
    <citation type="journal article" date="2022" name="Syst. Appl. Microbiol.">
        <title>Natronocalculus amylovorans gen. nov., sp. nov., and Natranaeroarchaeum aerophilus sp. nov., dominant culturable amylolytic natronoarchaea from hypersaline soda lakes in southwestern Siberia.</title>
        <authorList>
            <person name="Sorokin D.Y."/>
            <person name="Elcheninov A.G."/>
            <person name="Khizhniak T.V."/>
            <person name="Koenen M."/>
            <person name="Bale N.J."/>
            <person name="Damste J.S.S."/>
            <person name="Kublanov I.V."/>
        </authorList>
    </citation>
    <scope>NUCLEOTIDE SEQUENCE</scope>
    <source>
        <strain evidence="1">AArc-St2</strain>
    </source>
</reference>
<dbReference type="Gene3D" id="3.30.530.20">
    <property type="match status" value="1"/>
</dbReference>
<comment type="caution">
    <text evidence="1">The sequence shown here is derived from an EMBL/GenBank/DDBJ whole genome shotgun (WGS) entry which is preliminary data.</text>
</comment>
<sequence>MLEVTVSGSVPASYDRVADVLSPRSVIEFGGTYDVDTVVEDTDGWRVTASSPVIDTDFVVIVKMRPDGYEYRQATEADGPFETVETTITLHETHDSLYAAAHGPDELAEIEAIENGDSTIVVIHSEYTFGGLFAPVIDRLAKKRRKQELERVIYDISAAATETDRSEESESERVNE</sequence>
<dbReference type="SUPFAM" id="SSF55961">
    <property type="entry name" value="Bet v1-like"/>
    <property type="match status" value="1"/>
</dbReference>